<accession>A0A0P6XDW2</accession>
<dbReference type="InterPro" id="IPR015422">
    <property type="entry name" value="PyrdxlP-dep_Trfase_small"/>
</dbReference>
<evidence type="ECO:0000256" key="3">
    <source>
        <dbReference type="ARBA" id="ARBA00022679"/>
    </source>
</evidence>
<evidence type="ECO:0000256" key="4">
    <source>
        <dbReference type="RuleBase" id="RU000481"/>
    </source>
</evidence>
<dbReference type="InterPro" id="IPR015424">
    <property type="entry name" value="PyrdxlP-dep_Trfase"/>
</dbReference>
<feature type="domain" description="Aminotransferase class I/classII large" evidence="5">
    <location>
        <begin position="44"/>
        <end position="395"/>
    </location>
</feature>
<dbReference type="PANTHER" id="PTHR42832:SF3">
    <property type="entry name" value="L-GLUTAMINE--4-(METHYLSULFANYL)-2-OXOBUTANOATE AMINOTRANSFERASE"/>
    <property type="match status" value="1"/>
</dbReference>
<dbReference type="CDD" id="cd00609">
    <property type="entry name" value="AAT_like"/>
    <property type="match status" value="1"/>
</dbReference>
<dbReference type="GO" id="GO:0008483">
    <property type="term" value="F:transaminase activity"/>
    <property type="evidence" value="ECO:0007669"/>
    <property type="project" value="UniProtKB-KW"/>
</dbReference>
<keyword evidence="2 4" id="KW-0032">Aminotransferase</keyword>
<organism evidence="6 7">
    <name type="scientific">Ornatilinea apprima</name>
    <dbReference type="NCBI Taxonomy" id="1134406"/>
    <lineage>
        <taxon>Bacteria</taxon>
        <taxon>Bacillati</taxon>
        <taxon>Chloroflexota</taxon>
        <taxon>Anaerolineae</taxon>
        <taxon>Anaerolineales</taxon>
        <taxon>Anaerolineaceae</taxon>
        <taxon>Ornatilinea</taxon>
    </lineage>
</organism>
<dbReference type="InterPro" id="IPR015421">
    <property type="entry name" value="PyrdxlP-dep_Trfase_major"/>
</dbReference>
<evidence type="ECO:0000256" key="2">
    <source>
        <dbReference type="ARBA" id="ARBA00022576"/>
    </source>
</evidence>
<dbReference type="Gene3D" id="3.40.640.10">
    <property type="entry name" value="Type I PLP-dependent aspartate aminotransferase-like (Major domain)"/>
    <property type="match status" value="1"/>
</dbReference>
<evidence type="ECO:0000256" key="1">
    <source>
        <dbReference type="ARBA" id="ARBA00001933"/>
    </source>
</evidence>
<dbReference type="RefSeq" id="WP_075061074.1">
    <property type="nucleotide sequence ID" value="NZ_LGCL01000002.1"/>
</dbReference>
<dbReference type="InterPro" id="IPR050881">
    <property type="entry name" value="LL-DAP_aminotransferase"/>
</dbReference>
<dbReference type="Proteomes" id="UP000050417">
    <property type="component" value="Unassembled WGS sequence"/>
</dbReference>
<dbReference type="EC" id="2.6.1.-" evidence="4"/>
<keyword evidence="7" id="KW-1185">Reference proteome</keyword>
<dbReference type="GO" id="GO:0030170">
    <property type="term" value="F:pyridoxal phosphate binding"/>
    <property type="evidence" value="ECO:0007669"/>
    <property type="project" value="InterPro"/>
</dbReference>
<evidence type="ECO:0000313" key="6">
    <source>
        <dbReference type="EMBL" id="KPL81120.1"/>
    </source>
</evidence>
<dbReference type="InterPro" id="IPR004838">
    <property type="entry name" value="NHTrfase_class1_PyrdxlP-BS"/>
</dbReference>
<sequence length="403" mass="44707">MKPSNSSNTHPVNFEPAQRIAGFKPYYFATLNRRIDQLRSQGKDIIRIDIGSPDLPPADFIIETLVESAKSTEHHGYGPNGGPAKFKQAVAEYYHHRFNVELDPSSQVLGLIGSKEGLFHLTQVLINPGDIVLVPDPGYPVYKASALIAGAEVVTLPLLAENGFLPDLDSIPSEIAQRSKILWLNYPNNPTGAVADLAFFQKAVDFGRRNNCMIAHDAPYTDVCFNEYVAPSILEVDGAEEVCVEFNSLSKTYNMAGWRIGMAVGNPKVISYMHTYKSQLDTSQFTPIFDAGVAALTHDQKWLVERNHIYQQRRDIILEGIRSVGFTALTPPAAIYVWARLPEKFSNSMDFCNRALEEIGLSITPGVIYGEHGEGFVRLSLCTPADRLQQAMSRLSGWMKTQN</sequence>
<gene>
    <name evidence="6" type="ORF">ADN00_00945</name>
</gene>
<evidence type="ECO:0000313" key="7">
    <source>
        <dbReference type="Proteomes" id="UP000050417"/>
    </source>
</evidence>
<name>A0A0P6XDW2_9CHLR</name>
<evidence type="ECO:0000259" key="5">
    <source>
        <dbReference type="Pfam" id="PF00155"/>
    </source>
</evidence>
<comment type="similarity">
    <text evidence="4">Belongs to the class-I pyridoxal-phosphate-dependent aminotransferase family.</text>
</comment>
<dbReference type="InterPro" id="IPR004839">
    <property type="entry name" value="Aminotransferase_I/II_large"/>
</dbReference>
<keyword evidence="3 4" id="KW-0808">Transferase</keyword>
<dbReference type="PANTHER" id="PTHR42832">
    <property type="entry name" value="AMINO ACID AMINOTRANSFERASE"/>
    <property type="match status" value="1"/>
</dbReference>
<reference evidence="6 7" key="1">
    <citation type="submission" date="2015-07" db="EMBL/GenBank/DDBJ databases">
        <title>Genome sequence of Ornatilinea apprima DSM 23815.</title>
        <authorList>
            <person name="Hemp J."/>
            <person name="Ward L.M."/>
            <person name="Pace L.A."/>
            <person name="Fischer W.W."/>
        </authorList>
    </citation>
    <scope>NUCLEOTIDE SEQUENCE [LARGE SCALE GENOMIC DNA]</scope>
    <source>
        <strain evidence="6 7">P3M-1</strain>
    </source>
</reference>
<dbReference type="EMBL" id="LGCL01000002">
    <property type="protein sequence ID" value="KPL81120.1"/>
    <property type="molecule type" value="Genomic_DNA"/>
</dbReference>
<dbReference type="AlphaFoldDB" id="A0A0P6XDW2"/>
<dbReference type="Gene3D" id="3.90.1150.10">
    <property type="entry name" value="Aspartate Aminotransferase, domain 1"/>
    <property type="match status" value="1"/>
</dbReference>
<dbReference type="PROSITE" id="PS00105">
    <property type="entry name" value="AA_TRANSFER_CLASS_1"/>
    <property type="match status" value="1"/>
</dbReference>
<dbReference type="SUPFAM" id="SSF53383">
    <property type="entry name" value="PLP-dependent transferases"/>
    <property type="match status" value="1"/>
</dbReference>
<dbReference type="OrthoDB" id="9813612at2"/>
<comment type="caution">
    <text evidence="6">The sequence shown here is derived from an EMBL/GenBank/DDBJ whole genome shotgun (WGS) entry which is preliminary data.</text>
</comment>
<comment type="cofactor">
    <cofactor evidence="1 4">
        <name>pyridoxal 5'-phosphate</name>
        <dbReference type="ChEBI" id="CHEBI:597326"/>
    </cofactor>
</comment>
<dbReference type="Pfam" id="PF00155">
    <property type="entry name" value="Aminotran_1_2"/>
    <property type="match status" value="1"/>
</dbReference>
<dbReference type="PATRIC" id="fig|1134406.4.peg.3587"/>
<dbReference type="STRING" id="1134406.ADN00_00945"/>
<proteinExistence type="inferred from homology"/>
<protein>
    <recommendedName>
        <fullName evidence="4">Aminotransferase</fullName>
        <ecNumber evidence="4">2.6.1.-</ecNumber>
    </recommendedName>
</protein>